<dbReference type="KEGG" id="iho:Igni_1071"/>
<proteinExistence type="predicted"/>
<dbReference type="STRING" id="453591.Igni_1071"/>
<organism evidence="1 2">
    <name type="scientific">Ignicoccus hospitalis (strain KIN4/I / DSM 18386 / JCM 14125)</name>
    <dbReference type="NCBI Taxonomy" id="453591"/>
    <lineage>
        <taxon>Archaea</taxon>
        <taxon>Thermoproteota</taxon>
        <taxon>Thermoprotei</taxon>
        <taxon>Desulfurococcales</taxon>
        <taxon>Desulfurococcaceae</taxon>
        <taxon>Ignicoccus</taxon>
    </lineage>
</organism>
<keyword evidence="2" id="KW-1185">Reference proteome</keyword>
<dbReference type="Proteomes" id="UP000000262">
    <property type="component" value="Chromosome"/>
</dbReference>
<protein>
    <submittedName>
        <fullName evidence="1">Uncharacterized protein</fullName>
    </submittedName>
</protein>
<dbReference type="AlphaFoldDB" id="A8ABE6"/>
<name>A8ABE6_IGNH4</name>
<sequence length="104" mass="11385">MIVEVQRSGDLRASLCSSAARLAFYAQGVHELFGLPVAVALFRPEDIAFVKVECDLAGVVEELLKYKGDYQAARLASKRAACKKYFPARCENCAFATYCPDSKG</sequence>
<evidence type="ECO:0000313" key="1">
    <source>
        <dbReference type="EMBL" id="ABU82248.1"/>
    </source>
</evidence>
<gene>
    <name evidence="1" type="ordered locus">Igni_1071</name>
</gene>
<reference evidence="1 2" key="1">
    <citation type="journal article" date="2008" name="Genome Biol.">
        <title>A genomic analysis of the archaeal system Ignicoccus hospitalis-Nanoarchaeum equitans.</title>
        <authorList>
            <person name="Podar M."/>
            <person name="Anderson I."/>
            <person name="Makarova K.S."/>
            <person name="Elkins J.G."/>
            <person name="Ivanova N."/>
            <person name="Wall M.A."/>
            <person name="Lykidis A."/>
            <person name="Mavromatis K."/>
            <person name="Sun H."/>
            <person name="Hudson M.E."/>
            <person name="Chen W."/>
            <person name="Deciu C."/>
            <person name="Hutchison D."/>
            <person name="Eads J.R."/>
            <person name="Anderson A."/>
            <person name="Fernandes F."/>
            <person name="Szeto E."/>
            <person name="Lapidus A."/>
            <person name="Kyrpides N.C."/>
            <person name="Saier M.H.Jr."/>
            <person name="Richardson P.M."/>
            <person name="Rachel R."/>
            <person name="Huber H."/>
            <person name="Eisen J.A."/>
            <person name="Koonin E.V."/>
            <person name="Keller M."/>
            <person name="Stetter K.O."/>
        </authorList>
    </citation>
    <scope>NUCLEOTIDE SEQUENCE [LARGE SCALE GENOMIC DNA]</scope>
    <source>
        <strain evidence="2">KIN4/I / DSM 18386 / JCM 14125</strain>
    </source>
</reference>
<dbReference type="HOGENOM" id="CLU_2243809_0_0_2"/>
<accession>A8ABE6</accession>
<evidence type="ECO:0000313" key="2">
    <source>
        <dbReference type="Proteomes" id="UP000000262"/>
    </source>
</evidence>
<dbReference type="EMBL" id="CP000816">
    <property type="protein sequence ID" value="ABU82248.1"/>
    <property type="molecule type" value="Genomic_DNA"/>
</dbReference>